<keyword evidence="2" id="KW-1185">Reference proteome</keyword>
<proteinExistence type="predicted"/>
<keyword evidence="1" id="KW-0489">Methyltransferase</keyword>
<name>A0A4C1Y7A0_EUMVA</name>
<dbReference type="EMBL" id="BGZK01001121">
    <property type="protein sequence ID" value="GBP71778.1"/>
    <property type="molecule type" value="Genomic_DNA"/>
</dbReference>
<dbReference type="GO" id="GO:0032259">
    <property type="term" value="P:methylation"/>
    <property type="evidence" value="ECO:0007669"/>
    <property type="project" value="UniProtKB-KW"/>
</dbReference>
<dbReference type="OrthoDB" id="616263at2759"/>
<dbReference type="GO" id="GO:0000729">
    <property type="term" value="P:DNA double-strand break processing"/>
    <property type="evidence" value="ECO:0007669"/>
    <property type="project" value="TreeGrafter"/>
</dbReference>
<dbReference type="InterPro" id="IPR052709">
    <property type="entry name" value="Transposase-MT_Hybrid"/>
</dbReference>
<dbReference type="PANTHER" id="PTHR46060">
    <property type="entry name" value="MARINER MOS1 TRANSPOSASE-LIKE PROTEIN"/>
    <property type="match status" value="1"/>
</dbReference>
<dbReference type="GO" id="GO:0035861">
    <property type="term" value="C:site of double-strand break"/>
    <property type="evidence" value="ECO:0007669"/>
    <property type="project" value="TreeGrafter"/>
</dbReference>
<dbReference type="Proteomes" id="UP000299102">
    <property type="component" value="Unassembled WGS sequence"/>
</dbReference>
<dbReference type="GO" id="GO:0000793">
    <property type="term" value="C:condensed chromosome"/>
    <property type="evidence" value="ECO:0007669"/>
    <property type="project" value="TreeGrafter"/>
</dbReference>
<dbReference type="Gene3D" id="3.30.420.10">
    <property type="entry name" value="Ribonuclease H-like superfamily/Ribonuclease H"/>
    <property type="match status" value="1"/>
</dbReference>
<sequence length="508" mass="59057">MFYSTLWSERRVRVKPDPVLNVLNLPRLNKLVDLPKTGVRRSVNSQNTTIYGSREHHSVNHDPDLALTFDSILGFVLDLYFRLDLDSGSVFDTLTYKVNAILEKLKQDWHIRSYDITEELKINHKTVSTHMTNDGDTKKLDTWVPHELYERNLMNRELICDCLLKRNETETFLKRLITGDEKWIANDKNVRKRSWSKGKQAPQIIAKPVLTRNKLMLRVCRPVAHLAEVQKWTREIPHSYRLQTWRSSFCYFLSSSACEFRWPILPLPLYHPNPLIYYTLCSFPRGQQRTANSFEISLYIYDARLTFNTAKRVRVQWRNKKNIYPPEVIAFPKVTHRMKIVDYIVGTLGHCLRFSIKSLEIRFCVCPTLVAIRRSGQKKKCICYKTALPRRCGPNALKEKKNTLKVMRFQGFPFFVANSYLPLCRGRCTKADLNELTQTSEIYDSAADRKTLADISDLVPSCGNKRRLTRLTPRNLWPPTTPPLHLTAHGKRIPRTGVSTVSVSWICA</sequence>
<dbReference type="GO" id="GO:0044547">
    <property type="term" value="F:DNA topoisomerase binding"/>
    <property type="evidence" value="ECO:0007669"/>
    <property type="project" value="TreeGrafter"/>
</dbReference>
<reference evidence="1 2" key="1">
    <citation type="journal article" date="2019" name="Commun. Biol.">
        <title>The bagworm genome reveals a unique fibroin gene that provides high tensile strength.</title>
        <authorList>
            <person name="Kono N."/>
            <person name="Nakamura H."/>
            <person name="Ohtoshi R."/>
            <person name="Tomita M."/>
            <person name="Numata K."/>
            <person name="Arakawa K."/>
        </authorList>
    </citation>
    <scope>NUCLEOTIDE SEQUENCE [LARGE SCALE GENOMIC DNA]</scope>
</reference>
<dbReference type="InterPro" id="IPR036397">
    <property type="entry name" value="RNaseH_sf"/>
</dbReference>
<dbReference type="GO" id="GO:0005634">
    <property type="term" value="C:nucleus"/>
    <property type="evidence" value="ECO:0007669"/>
    <property type="project" value="TreeGrafter"/>
</dbReference>
<dbReference type="GO" id="GO:0046975">
    <property type="term" value="F:histone H3K36 methyltransferase activity"/>
    <property type="evidence" value="ECO:0007669"/>
    <property type="project" value="TreeGrafter"/>
</dbReference>
<gene>
    <name evidence="1" type="primary">SETMAR</name>
    <name evidence="1" type="ORF">EVAR_55977_1</name>
</gene>
<dbReference type="GO" id="GO:0042800">
    <property type="term" value="F:histone H3K4 methyltransferase activity"/>
    <property type="evidence" value="ECO:0007669"/>
    <property type="project" value="TreeGrafter"/>
</dbReference>
<dbReference type="GO" id="GO:0003690">
    <property type="term" value="F:double-stranded DNA binding"/>
    <property type="evidence" value="ECO:0007669"/>
    <property type="project" value="TreeGrafter"/>
</dbReference>
<dbReference type="GO" id="GO:0003697">
    <property type="term" value="F:single-stranded DNA binding"/>
    <property type="evidence" value="ECO:0007669"/>
    <property type="project" value="TreeGrafter"/>
</dbReference>
<keyword evidence="1" id="KW-0808">Transferase</keyword>
<evidence type="ECO:0000313" key="2">
    <source>
        <dbReference type="Proteomes" id="UP000299102"/>
    </source>
</evidence>
<protein>
    <submittedName>
        <fullName evidence="1">Histone-lysine N-methyltransferase SETMAR</fullName>
    </submittedName>
</protein>
<dbReference type="GO" id="GO:0031297">
    <property type="term" value="P:replication fork processing"/>
    <property type="evidence" value="ECO:0007669"/>
    <property type="project" value="TreeGrafter"/>
</dbReference>
<comment type="caution">
    <text evidence="1">The sequence shown here is derived from an EMBL/GenBank/DDBJ whole genome shotgun (WGS) entry which is preliminary data.</text>
</comment>
<dbReference type="GO" id="GO:0000014">
    <property type="term" value="F:single-stranded DNA endodeoxyribonuclease activity"/>
    <property type="evidence" value="ECO:0007669"/>
    <property type="project" value="TreeGrafter"/>
</dbReference>
<dbReference type="GO" id="GO:0015074">
    <property type="term" value="P:DNA integration"/>
    <property type="evidence" value="ECO:0007669"/>
    <property type="project" value="TreeGrafter"/>
</dbReference>
<dbReference type="PANTHER" id="PTHR46060:SF2">
    <property type="entry name" value="HISTONE-LYSINE N-METHYLTRANSFERASE SETMAR"/>
    <property type="match status" value="1"/>
</dbReference>
<organism evidence="1 2">
    <name type="scientific">Eumeta variegata</name>
    <name type="common">Bagworm moth</name>
    <name type="synonym">Eumeta japonica</name>
    <dbReference type="NCBI Taxonomy" id="151549"/>
    <lineage>
        <taxon>Eukaryota</taxon>
        <taxon>Metazoa</taxon>
        <taxon>Ecdysozoa</taxon>
        <taxon>Arthropoda</taxon>
        <taxon>Hexapoda</taxon>
        <taxon>Insecta</taxon>
        <taxon>Pterygota</taxon>
        <taxon>Neoptera</taxon>
        <taxon>Endopterygota</taxon>
        <taxon>Lepidoptera</taxon>
        <taxon>Glossata</taxon>
        <taxon>Ditrysia</taxon>
        <taxon>Tineoidea</taxon>
        <taxon>Psychidae</taxon>
        <taxon>Oiketicinae</taxon>
        <taxon>Eumeta</taxon>
    </lineage>
</organism>
<dbReference type="GO" id="GO:0044774">
    <property type="term" value="P:mitotic DNA integrity checkpoint signaling"/>
    <property type="evidence" value="ECO:0007669"/>
    <property type="project" value="TreeGrafter"/>
</dbReference>
<dbReference type="GO" id="GO:0006303">
    <property type="term" value="P:double-strand break repair via nonhomologous end joining"/>
    <property type="evidence" value="ECO:0007669"/>
    <property type="project" value="TreeGrafter"/>
</dbReference>
<accession>A0A4C1Y7A0</accession>
<evidence type="ECO:0000313" key="1">
    <source>
        <dbReference type="EMBL" id="GBP71778.1"/>
    </source>
</evidence>
<dbReference type="AlphaFoldDB" id="A0A4C1Y7A0"/>